<name>A0A2A2HYI1_9EURY</name>
<protein>
    <submittedName>
        <fullName evidence="1">Uncharacterized protein</fullName>
    </submittedName>
</protein>
<accession>A0A2A2HYI1</accession>
<dbReference type="Proteomes" id="UP000218164">
    <property type="component" value="Unassembled WGS sequence"/>
</dbReference>
<comment type="caution">
    <text evidence="1">The sequence shown here is derived from an EMBL/GenBank/DDBJ whole genome shotgun (WGS) entry which is preliminary data.</text>
</comment>
<evidence type="ECO:0000313" key="2">
    <source>
        <dbReference type="Proteomes" id="UP000218164"/>
    </source>
</evidence>
<organism evidence="1 2">
    <name type="scientific">Methanosarcina spelaei</name>
    <dbReference type="NCBI Taxonomy" id="1036679"/>
    <lineage>
        <taxon>Archaea</taxon>
        <taxon>Methanobacteriati</taxon>
        <taxon>Methanobacteriota</taxon>
        <taxon>Stenosarchaea group</taxon>
        <taxon>Methanomicrobia</taxon>
        <taxon>Methanosarcinales</taxon>
        <taxon>Methanosarcinaceae</taxon>
        <taxon>Methanosarcina</taxon>
    </lineage>
</organism>
<reference evidence="1 2" key="1">
    <citation type="journal article" date="2017" name="BMC Genomics">
        <title>Genomic analysis of methanogenic archaea reveals a shift towards energy conservation.</title>
        <authorList>
            <person name="Gilmore S.P."/>
            <person name="Henske J.K."/>
            <person name="Sexton J.A."/>
            <person name="Solomon K.V."/>
            <person name="Seppala S."/>
            <person name="Yoo J.I."/>
            <person name="Huyett L.M."/>
            <person name="Pressman A."/>
            <person name="Cogan J.Z."/>
            <person name="Kivenson V."/>
            <person name="Peng X."/>
            <person name="Tan Y."/>
            <person name="Valentine D.L."/>
            <person name="O'Malley M.A."/>
        </authorList>
    </citation>
    <scope>NUCLEOTIDE SEQUENCE [LARGE SCALE GENOMIC DNA]</scope>
    <source>
        <strain evidence="1 2">MC-15</strain>
    </source>
</reference>
<gene>
    <name evidence="1" type="ORF">ASJ81_13610</name>
</gene>
<proteinExistence type="predicted"/>
<sequence>MNSGTFSQNNIVIQKQSEALFSWYLLEISSLALKDFLTYIRDEKRYASSTVENFFASLSSFFRLLRMGRSTKNITYIRQVDIRNLNIFSDIVFEHLINTH</sequence>
<keyword evidence="2" id="KW-1185">Reference proteome</keyword>
<evidence type="ECO:0000313" key="1">
    <source>
        <dbReference type="EMBL" id="PAV14482.1"/>
    </source>
</evidence>
<dbReference type="EMBL" id="LMVP01000003">
    <property type="protein sequence ID" value="PAV14482.1"/>
    <property type="molecule type" value="Genomic_DNA"/>
</dbReference>
<dbReference type="AlphaFoldDB" id="A0A2A2HYI1"/>